<keyword evidence="4" id="KW-1185">Reference proteome</keyword>
<comment type="similarity">
    <text evidence="1">Belongs to the FAM136 family.</text>
</comment>
<organism evidence="3 4">
    <name type="scientific">Gasterosteus aculeatus aculeatus</name>
    <name type="common">three-spined stickleback</name>
    <dbReference type="NCBI Taxonomy" id="481459"/>
    <lineage>
        <taxon>Eukaryota</taxon>
        <taxon>Metazoa</taxon>
        <taxon>Chordata</taxon>
        <taxon>Craniata</taxon>
        <taxon>Vertebrata</taxon>
        <taxon>Euteleostomi</taxon>
        <taxon>Actinopterygii</taxon>
        <taxon>Neopterygii</taxon>
        <taxon>Teleostei</taxon>
        <taxon>Neoteleostei</taxon>
        <taxon>Acanthomorphata</taxon>
        <taxon>Eupercaria</taxon>
        <taxon>Perciformes</taxon>
        <taxon>Cottioidei</taxon>
        <taxon>Gasterosteales</taxon>
        <taxon>Gasterosteidae</taxon>
        <taxon>Gasterosteus</taxon>
    </lineage>
</organism>
<name>A0AAQ4Q377_GASAC</name>
<reference evidence="3 4" key="1">
    <citation type="journal article" date="2021" name="G3 (Bethesda)">
        <title>Improved contiguity of the threespine stickleback genome using long-read sequencing.</title>
        <authorList>
            <person name="Nath S."/>
            <person name="Shaw D.E."/>
            <person name="White M.A."/>
        </authorList>
    </citation>
    <scope>NUCLEOTIDE SEQUENCE [LARGE SCALE GENOMIC DNA]</scope>
    <source>
        <strain evidence="3 4">Lake Benthic</strain>
    </source>
</reference>
<proteinExistence type="inferred from homology"/>
<evidence type="ECO:0000256" key="1">
    <source>
        <dbReference type="ARBA" id="ARBA00009952"/>
    </source>
</evidence>
<reference evidence="3" key="3">
    <citation type="submission" date="2025-09" db="UniProtKB">
        <authorList>
            <consortium name="Ensembl"/>
        </authorList>
    </citation>
    <scope>IDENTIFICATION</scope>
</reference>
<evidence type="ECO:0000256" key="2">
    <source>
        <dbReference type="ARBA" id="ARBA00017657"/>
    </source>
</evidence>
<dbReference type="Pfam" id="PF05811">
    <property type="entry name" value="DUF842"/>
    <property type="match status" value="1"/>
</dbReference>
<dbReference type="GeneTree" id="ENSGT00390000006707"/>
<dbReference type="PANTHER" id="PTHR21096">
    <property type="entry name" value="PROTEIN FAM136A"/>
    <property type="match status" value="1"/>
</dbReference>
<evidence type="ECO:0000313" key="3">
    <source>
        <dbReference type="Ensembl" id="ENSGACP00000044591.1"/>
    </source>
</evidence>
<accession>A0AAQ4Q377</accession>
<reference evidence="3" key="2">
    <citation type="submission" date="2025-08" db="UniProtKB">
        <authorList>
            <consortium name="Ensembl"/>
        </authorList>
    </citation>
    <scope>IDENTIFICATION</scope>
</reference>
<dbReference type="GO" id="GO:0005737">
    <property type="term" value="C:cytoplasm"/>
    <property type="evidence" value="ECO:0007669"/>
    <property type="project" value="TreeGrafter"/>
</dbReference>
<evidence type="ECO:0000313" key="4">
    <source>
        <dbReference type="Proteomes" id="UP000007635"/>
    </source>
</evidence>
<dbReference type="Ensembl" id="ENSGACT00000071302.1">
    <property type="protein sequence ID" value="ENSGACP00000044591.1"/>
    <property type="gene ID" value="ENSGACG00000037096.1"/>
</dbReference>
<protein>
    <recommendedName>
        <fullName evidence="2">Protein FAM136A</fullName>
    </recommendedName>
</protein>
<dbReference type="InterPro" id="IPR008560">
    <property type="entry name" value="DUF842_euk"/>
</dbReference>
<dbReference type="PANTHER" id="PTHR21096:SF0">
    <property type="entry name" value="PROTEIN FAM136A"/>
    <property type="match status" value="1"/>
</dbReference>
<dbReference type="AlphaFoldDB" id="A0AAQ4Q377"/>
<dbReference type="Proteomes" id="UP000007635">
    <property type="component" value="Chromosome XIV"/>
</dbReference>
<sequence>MAEAHQARVQNVVEEMVQSLERDNIRVMQAGVFHLWKHDLCGVVMSKGSVQNLYPQCVCARVFLLQGRMFRCSADCCDRPTDSMSVVHRCIDKCHTPLAQAQGLVTSELEKFQDRLTRCTMHCNDKAKDLFDTGAKEPAVRSLMDSCVGSCVDDHVNLIPSMTRRIKDNLDSIQQ</sequence>